<dbReference type="Gene3D" id="3.40.50.300">
    <property type="entry name" value="P-loop containing nucleotide triphosphate hydrolases"/>
    <property type="match status" value="1"/>
</dbReference>
<gene>
    <name evidence="3" type="ORF">CVT63_07220</name>
</gene>
<dbReference type="Pfam" id="PF13173">
    <property type="entry name" value="AAA_14"/>
    <property type="match status" value="1"/>
</dbReference>
<dbReference type="AlphaFoldDB" id="A0A2N3G4D0"/>
<name>A0A2N3G4D0_9ACTN</name>
<accession>A0A2N3G4D0</accession>
<dbReference type="PANTHER" id="PTHR33295:SF8">
    <property type="entry name" value="AAA+ ATPASE DOMAIN-CONTAINING PROTEIN"/>
    <property type="match status" value="1"/>
</dbReference>
<dbReference type="EMBL" id="PHEX01000075">
    <property type="protein sequence ID" value="PKQ27586.1"/>
    <property type="molecule type" value="Genomic_DNA"/>
</dbReference>
<feature type="domain" description="AAA" evidence="1">
    <location>
        <begin position="37"/>
        <end position="171"/>
    </location>
</feature>
<dbReference type="Pfam" id="PF13635">
    <property type="entry name" value="DUF4143"/>
    <property type="match status" value="1"/>
</dbReference>
<dbReference type="SUPFAM" id="SSF52540">
    <property type="entry name" value="P-loop containing nucleoside triphosphate hydrolases"/>
    <property type="match status" value="1"/>
</dbReference>
<dbReference type="PANTHER" id="PTHR33295">
    <property type="entry name" value="ATPASE"/>
    <property type="match status" value="1"/>
</dbReference>
<feature type="domain" description="DUF4143" evidence="2">
    <location>
        <begin position="229"/>
        <end position="367"/>
    </location>
</feature>
<dbReference type="InterPro" id="IPR027417">
    <property type="entry name" value="P-loop_NTPase"/>
</dbReference>
<evidence type="ECO:0000259" key="2">
    <source>
        <dbReference type="Pfam" id="PF13635"/>
    </source>
</evidence>
<comment type="caution">
    <text evidence="3">The sequence shown here is derived from an EMBL/GenBank/DDBJ whole genome shotgun (WGS) entry which is preliminary data.</text>
</comment>
<organism evidence="3 4">
    <name type="scientific">Candidatus Anoxymicrobium japonicum</name>
    <dbReference type="NCBI Taxonomy" id="2013648"/>
    <lineage>
        <taxon>Bacteria</taxon>
        <taxon>Bacillati</taxon>
        <taxon>Actinomycetota</taxon>
        <taxon>Candidatus Geothermincolia</taxon>
        <taxon>Candidatus Geothermincolales</taxon>
        <taxon>Candidatus Anoxymicrobiaceae</taxon>
        <taxon>Candidatus Anoxymicrobium</taxon>
    </lineage>
</organism>
<proteinExistence type="predicted"/>
<evidence type="ECO:0000313" key="3">
    <source>
        <dbReference type="EMBL" id="PKQ27586.1"/>
    </source>
</evidence>
<dbReference type="Proteomes" id="UP000233654">
    <property type="component" value="Unassembled WGS sequence"/>
</dbReference>
<evidence type="ECO:0000313" key="4">
    <source>
        <dbReference type="Proteomes" id="UP000233654"/>
    </source>
</evidence>
<dbReference type="InterPro" id="IPR025420">
    <property type="entry name" value="DUF4143"/>
</dbReference>
<sequence length="427" mass="49702">MDLITFNPWWRDGRVPASLVGKKRRLLTGLSEYMDLRQMLILYGLRRVGKTTTMFQLIDCLLERKEADPYHVLYFSFDEERADIKEILAAYEREIIREDLPRDRKTYLFLDEVQKLDNWPDKVKVIHDMYPSVKLCLSGSAAINISKGVKESLAGRFFETRIDPLDFDEYLEFSGDDIDKKKEKVFELRIRRALEGFMANGGFIEALELSEIQRNKYFKEGLLERVIYRDLPESFRINSPDLLHRCLRVCAGRPGMLLDYKNLGQDLGHDQRTIAAYFSYLEYSLLVNKLYNYSPNLLTSEKKMKKVYLSSTAFSKALSPRVGRPELIEQFFANVLKARFFSRTPQKDEVDMVIVCEGELVPVEVKIRSEVRKRDAAPLFKFLHRHKAARGYIISDGAETSFSDGDKSVEVIPCWMYWTLMGKLGDH</sequence>
<reference evidence="3 4" key="1">
    <citation type="journal article" date="2017" name="ISME J.">
        <title>Potential for microbial H2 and metal transformations associated with novel bacteria and archaea in deep terrestrial subsurface sediments.</title>
        <authorList>
            <person name="Hernsdorf A.W."/>
            <person name="Amano Y."/>
            <person name="Miyakawa K."/>
            <person name="Ise K."/>
            <person name="Suzuki Y."/>
            <person name="Anantharaman K."/>
            <person name="Probst A."/>
            <person name="Burstein D."/>
            <person name="Thomas B.C."/>
            <person name="Banfield J.F."/>
        </authorList>
    </citation>
    <scope>NUCLEOTIDE SEQUENCE [LARGE SCALE GENOMIC DNA]</scope>
    <source>
        <strain evidence="3">HGW-Actinobacteria-3</strain>
    </source>
</reference>
<dbReference type="InterPro" id="IPR041682">
    <property type="entry name" value="AAA_14"/>
</dbReference>
<protein>
    <submittedName>
        <fullName evidence="3">Uncharacterized protein</fullName>
    </submittedName>
</protein>
<evidence type="ECO:0000259" key="1">
    <source>
        <dbReference type="Pfam" id="PF13173"/>
    </source>
</evidence>